<keyword evidence="2" id="KW-1185">Reference proteome</keyword>
<evidence type="ECO:0000313" key="2">
    <source>
        <dbReference type="Proteomes" id="UP000613582"/>
    </source>
</evidence>
<sequence>MVDKAKNSAAIIYFQRIGAPGAWFKGSDIVVTLIDTKNWVRELKFDIDSHYRTNYPMSTMPGRKKVYVEFASTVNNDFRTPVTSFTVKAGYSYFFEIHDIKDKMELALVGPQALEPAKSLYLTRRFSGHPRRSFVGPRERGHLTRS</sequence>
<dbReference type="RefSeq" id="WP_188159660.1">
    <property type="nucleotide sequence ID" value="NZ_BMGH01000001.1"/>
</dbReference>
<dbReference type="AlphaFoldDB" id="A0A8J2Y786"/>
<comment type="caution">
    <text evidence="1">The sequence shown here is derived from an EMBL/GenBank/DDBJ whole genome shotgun (WGS) entry which is preliminary data.</text>
</comment>
<accession>A0A8J2Y786</accession>
<organism evidence="1 2">
    <name type="scientific">Aquisalinus flavus</name>
    <dbReference type="NCBI Taxonomy" id="1526572"/>
    <lineage>
        <taxon>Bacteria</taxon>
        <taxon>Pseudomonadati</taxon>
        <taxon>Pseudomonadota</taxon>
        <taxon>Alphaproteobacteria</taxon>
        <taxon>Parvularculales</taxon>
        <taxon>Parvularculaceae</taxon>
        <taxon>Aquisalinus</taxon>
    </lineage>
</organism>
<gene>
    <name evidence="1" type="ORF">GCM10011342_04420</name>
</gene>
<dbReference type="EMBL" id="BMGH01000001">
    <property type="protein sequence ID" value="GGC98592.1"/>
    <property type="molecule type" value="Genomic_DNA"/>
</dbReference>
<evidence type="ECO:0000313" key="1">
    <source>
        <dbReference type="EMBL" id="GGC98592.1"/>
    </source>
</evidence>
<dbReference type="Proteomes" id="UP000613582">
    <property type="component" value="Unassembled WGS sequence"/>
</dbReference>
<proteinExistence type="predicted"/>
<reference evidence="1" key="2">
    <citation type="submission" date="2020-09" db="EMBL/GenBank/DDBJ databases">
        <authorList>
            <person name="Sun Q."/>
            <person name="Zhou Y."/>
        </authorList>
    </citation>
    <scope>NUCLEOTIDE SEQUENCE</scope>
    <source>
        <strain evidence="1">CGMCC 1.12921</strain>
    </source>
</reference>
<protein>
    <submittedName>
        <fullName evidence="1">Uncharacterized protein</fullName>
    </submittedName>
</protein>
<name>A0A8J2Y786_9PROT</name>
<reference evidence="1" key="1">
    <citation type="journal article" date="2014" name="Int. J. Syst. Evol. Microbiol.">
        <title>Complete genome sequence of Corynebacterium casei LMG S-19264T (=DSM 44701T), isolated from a smear-ripened cheese.</title>
        <authorList>
            <consortium name="US DOE Joint Genome Institute (JGI-PGF)"/>
            <person name="Walter F."/>
            <person name="Albersmeier A."/>
            <person name="Kalinowski J."/>
            <person name="Ruckert C."/>
        </authorList>
    </citation>
    <scope>NUCLEOTIDE SEQUENCE</scope>
    <source>
        <strain evidence="1">CGMCC 1.12921</strain>
    </source>
</reference>